<feature type="compositionally biased region" description="Basic and acidic residues" evidence="1">
    <location>
        <begin position="45"/>
        <end position="69"/>
    </location>
</feature>
<evidence type="ECO:0000313" key="3">
    <source>
        <dbReference type="Proteomes" id="UP001359485"/>
    </source>
</evidence>
<gene>
    <name evidence="2" type="ORF">RUM44_012196</name>
</gene>
<comment type="caution">
    <text evidence="2">The sequence shown here is derived from an EMBL/GenBank/DDBJ whole genome shotgun (WGS) entry which is preliminary data.</text>
</comment>
<proteinExistence type="predicted"/>
<keyword evidence="3" id="KW-1185">Reference proteome</keyword>
<evidence type="ECO:0000313" key="2">
    <source>
        <dbReference type="EMBL" id="KAK6640501.1"/>
    </source>
</evidence>
<protein>
    <submittedName>
        <fullName evidence="2">Uncharacterized protein</fullName>
    </submittedName>
</protein>
<reference evidence="2 3" key="1">
    <citation type="submission" date="2023-09" db="EMBL/GenBank/DDBJ databases">
        <title>Genomes of two closely related lineages of the louse Polyplax serrata with different host specificities.</title>
        <authorList>
            <person name="Martinu J."/>
            <person name="Tarabai H."/>
            <person name="Stefka J."/>
            <person name="Hypsa V."/>
        </authorList>
    </citation>
    <scope>NUCLEOTIDE SEQUENCE [LARGE SCALE GENOMIC DNA]</scope>
    <source>
        <strain evidence="2">98ZLc_SE</strain>
    </source>
</reference>
<name>A0ABR1BAM1_POLSC</name>
<organism evidence="2 3">
    <name type="scientific">Polyplax serrata</name>
    <name type="common">Common mouse louse</name>
    <dbReference type="NCBI Taxonomy" id="468196"/>
    <lineage>
        <taxon>Eukaryota</taxon>
        <taxon>Metazoa</taxon>
        <taxon>Ecdysozoa</taxon>
        <taxon>Arthropoda</taxon>
        <taxon>Hexapoda</taxon>
        <taxon>Insecta</taxon>
        <taxon>Pterygota</taxon>
        <taxon>Neoptera</taxon>
        <taxon>Paraneoptera</taxon>
        <taxon>Psocodea</taxon>
        <taxon>Troctomorpha</taxon>
        <taxon>Phthiraptera</taxon>
        <taxon>Anoplura</taxon>
        <taxon>Polyplacidae</taxon>
        <taxon>Polyplax</taxon>
    </lineage>
</organism>
<evidence type="ECO:0000256" key="1">
    <source>
        <dbReference type="SAM" id="MobiDB-lite"/>
    </source>
</evidence>
<dbReference type="Proteomes" id="UP001359485">
    <property type="component" value="Unassembled WGS sequence"/>
</dbReference>
<accession>A0ABR1BAM1</accession>
<dbReference type="EMBL" id="JAWJWF010000001">
    <property type="protein sequence ID" value="KAK6640501.1"/>
    <property type="molecule type" value="Genomic_DNA"/>
</dbReference>
<sequence length="77" mass="8600">MAENSPKSVQPYGLNVLPGQFGFCPAEKKQGKRKCFCEVTGHQNSLKDEERACGQAETHTDNSKERNEDEKEESGQL</sequence>
<feature type="region of interest" description="Disordered" evidence="1">
    <location>
        <begin position="43"/>
        <end position="77"/>
    </location>
</feature>